<sequence length="214" mass="24297">MTKFMDIGSEIWHEAFSLFSLIVIHVARGNRIALAPAVLASIYRDMTLLKGKIAESTLLRIPKGKHDGLTVELWSSMQLVQVGVWKRFGELRRPEPNLMRSGYPRLVRWNKLKLEVENVSLVLDSDKESFSSGKLGFPQVLWRNPSFCYVSNSSLALTNEADEKLSTVRHGVSTAKERLPTLEVEYDSSEALRCLSSHLNVQSNEVCWTQRTVY</sequence>
<dbReference type="OrthoDB" id="860401at2759"/>
<dbReference type="Pfam" id="PF10536">
    <property type="entry name" value="PMD"/>
    <property type="match status" value="1"/>
</dbReference>
<dbReference type="PANTHER" id="PTHR46033">
    <property type="entry name" value="PROTEIN MAIN-LIKE 2"/>
    <property type="match status" value="1"/>
</dbReference>
<dbReference type="PANTHER" id="PTHR46033:SF67">
    <property type="entry name" value="AMINOTRANSFERASE-LIKE, PLANT MOBILE DOMAIN FAMILY PROTEIN"/>
    <property type="match status" value="1"/>
</dbReference>
<keyword evidence="3" id="KW-1185">Reference proteome</keyword>
<comment type="caution">
    <text evidence="2">The sequence shown here is derived from an EMBL/GenBank/DDBJ whole genome shotgun (WGS) entry which is preliminary data.</text>
</comment>
<accession>A0A8X8ANT0</accession>
<dbReference type="InterPro" id="IPR044824">
    <property type="entry name" value="MAIN-like"/>
</dbReference>
<dbReference type="InterPro" id="IPR019557">
    <property type="entry name" value="AminoTfrase-like_pln_mobile"/>
</dbReference>
<organism evidence="2 3">
    <name type="scientific">Populus tomentosa</name>
    <name type="common">Chinese white poplar</name>
    <dbReference type="NCBI Taxonomy" id="118781"/>
    <lineage>
        <taxon>Eukaryota</taxon>
        <taxon>Viridiplantae</taxon>
        <taxon>Streptophyta</taxon>
        <taxon>Embryophyta</taxon>
        <taxon>Tracheophyta</taxon>
        <taxon>Spermatophyta</taxon>
        <taxon>Magnoliopsida</taxon>
        <taxon>eudicotyledons</taxon>
        <taxon>Gunneridae</taxon>
        <taxon>Pentapetalae</taxon>
        <taxon>rosids</taxon>
        <taxon>fabids</taxon>
        <taxon>Malpighiales</taxon>
        <taxon>Salicaceae</taxon>
        <taxon>Saliceae</taxon>
        <taxon>Populus</taxon>
    </lineage>
</organism>
<dbReference type="AlphaFoldDB" id="A0A8X8ANT0"/>
<gene>
    <name evidence="2" type="ORF">POTOM_006778</name>
</gene>
<feature type="domain" description="Aminotransferase-like plant mobile" evidence="1">
    <location>
        <begin position="21"/>
        <end position="130"/>
    </location>
</feature>
<name>A0A8X8ANT0_POPTO</name>
<dbReference type="Proteomes" id="UP000886885">
    <property type="component" value="Chromosome 1D"/>
</dbReference>
<proteinExistence type="predicted"/>
<dbReference type="GO" id="GO:0010073">
    <property type="term" value="P:meristem maintenance"/>
    <property type="evidence" value="ECO:0007669"/>
    <property type="project" value="InterPro"/>
</dbReference>
<evidence type="ECO:0000259" key="1">
    <source>
        <dbReference type="Pfam" id="PF10536"/>
    </source>
</evidence>
<protein>
    <recommendedName>
        <fullName evidence="1">Aminotransferase-like plant mobile domain-containing protein</fullName>
    </recommendedName>
</protein>
<reference evidence="2" key="1">
    <citation type="journal article" date="2020" name="bioRxiv">
        <title>Hybrid origin of Populus tomentosa Carr. identified through genome sequencing and phylogenomic analysis.</title>
        <authorList>
            <person name="An X."/>
            <person name="Gao K."/>
            <person name="Chen Z."/>
            <person name="Li J."/>
            <person name="Yang X."/>
            <person name="Yang X."/>
            <person name="Zhou J."/>
            <person name="Guo T."/>
            <person name="Zhao T."/>
            <person name="Huang S."/>
            <person name="Miao D."/>
            <person name="Khan W.U."/>
            <person name="Rao P."/>
            <person name="Ye M."/>
            <person name="Lei B."/>
            <person name="Liao W."/>
            <person name="Wang J."/>
            <person name="Ji L."/>
            <person name="Li Y."/>
            <person name="Guo B."/>
            <person name="Mustafa N.S."/>
            <person name="Li S."/>
            <person name="Yun Q."/>
            <person name="Keller S.R."/>
            <person name="Mao J."/>
            <person name="Zhang R."/>
            <person name="Strauss S.H."/>
        </authorList>
    </citation>
    <scope>NUCLEOTIDE SEQUENCE</scope>
    <source>
        <strain evidence="2">GM15</strain>
        <tissue evidence="2">Leaf</tissue>
    </source>
</reference>
<evidence type="ECO:0000313" key="2">
    <source>
        <dbReference type="EMBL" id="KAG6790620.1"/>
    </source>
</evidence>
<evidence type="ECO:0000313" key="3">
    <source>
        <dbReference type="Proteomes" id="UP000886885"/>
    </source>
</evidence>
<dbReference type="EMBL" id="JAAWWB010000002">
    <property type="protein sequence ID" value="KAG6790620.1"/>
    <property type="molecule type" value="Genomic_DNA"/>
</dbReference>